<dbReference type="PANTHER" id="PTHR12226">
    <property type="entry name" value="MANNOSE-P-DOLICHOL UTILIZATION DEFECT 1 LEC35 -RELATED"/>
    <property type="match status" value="1"/>
</dbReference>
<feature type="compositionally biased region" description="Polar residues" evidence="9">
    <location>
        <begin position="273"/>
        <end position="290"/>
    </location>
</feature>
<evidence type="ECO:0000256" key="10">
    <source>
        <dbReference type="SAM" id="Phobius"/>
    </source>
</evidence>
<evidence type="ECO:0000256" key="7">
    <source>
        <dbReference type="ARBA" id="ARBA00038475"/>
    </source>
</evidence>
<protein>
    <recommendedName>
        <fullName evidence="8">Solute carrier family 66 member 3</fullName>
    </recommendedName>
</protein>
<feature type="transmembrane region" description="Helical" evidence="10">
    <location>
        <begin position="166"/>
        <end position="187"/>
    </location>
</feature>
<evidence type="ECO:0000256" key="5">
    <source>
        <dbReference type="ARBA" id="ARBA00022989"/>
    </source>
</evidence>
<keyword evidence="2" id="KW-0813">Transport</keyword>
<keyword evidence="3 8" id="KW-0812">Transmembrane</keyword>
<dbReference type="PANTHER" id="PTHR12226:SF2">
    <property type="entry name" value="MANNOSE-P-DOLICHOL UTILIZATION DEFECT 1 PROTEIN"/>
    <property type="match status" value="1"/>
</dbReference>
<dbReference type="EMBL" id="UNSH01000006">
    <property type="protein sequence ID" value="SZE99923.1"/>
    <property type="molecule type" value="Genomic_DNA"/>
</dbReference>
<evidence type="ECO:0000256" key="8">
    <source>
        <dbReference type="PIRNR" id="PIRNR023381"/>
    </source>
</evidence>
<dbReference type="AlphaFoldDB" id="A0A383UI07"/>
<evidence type="ECO:0000256" key="3">
    <source>
        <dbReference type="ARBA" id="ARBA00022692"/>
    </source>
</evidence>
<evidence type="ECO:0000256" key="4">
    <source>
        <dbReference type="ARBA" id="ARBA00022737"/>
    </source>
</evidence>
<evidence type="ECO:0000256" key="2">
    <source>
        <dbReference type="ARBA" id="ARBA00022448"/>
    </source>
</evidence>
<feature type="transmembrane region" description="Helical" evidence="10">
    <location>
        <begin position="208"/>
        <end position="229"/>
    </location>
</feature>
<evidence type="ECO:0000313" key="11">
    <source>
        <dbReference type="EMBL" id="SZE99923.1"/>
    </source>
</evidence>
<sequence length="296" mass="32177">MDTARNLLLPVTRNIPLPIRNAAISIIGDECYQRLVLDINLESTECLKLVISKALGIGIIGASSIVKVPQILKLVKSRSAAGISFLSYLLETSSYLISLAYNIRNGFPFSTYGETSLILLQNIVISALVLHYSGRSSAAAAFISALAFSTAMLLEPSFTDLKLLSYLQVIAGLLGVLGKFPQIWTIWQQGGTGQLSAFAASLKIFPSFLKLIVFNFLLGSLARVFTTLQEVGDKLILYSFLAGASLNAVLAAQMLYYWNAHDSGPRKIKEKSTSNLATNQRKATQKSHGPSTRRRG</sequence>
<keyword evidence="5 8" id="KW-1133">Transmembrane helix</keyword>
<keyword evidence="6 8" id="KW-0472">Membrane</keyword>
<accession>A0A383UI07</accession>
<dbReference type="FunFam" id="1.20.1280.290:FF:000006">
    <property type="entry name" value="mannose-P-dolichol utilization defect 1 protein"/>
    <property type="match status" value="1"/>
</dbReference>
<dbReference type="InterPro" id="IPR006603">
    <property type="entry name" value="PQ-loop_rpt"/>
</dbReference>
<proteinExistence type="inferred from homology"/>
<organism evidence="11 12">
    <name type="scientific">Blumeria hordei</name>
    <name type="common">Barley powdery mildew</name>
    <name type="synonym">Blumeria graminis f. sp. hordei</name>
    <dbReference type="NCBI Taxonomy" id="2867405"/>
    <lineage>
        <taxon>Eukaryota</taxon>
        <taxon>Fungi</taxon>
        <taxon>Dikarya</taxon>
        <taxon>Ascomycota</taxon>
        <taxon>Pezizomycotina</taxon>
        <taxon>Leotiomycetes</taxon>
        <taxon>Erysiphales</taxon>
        <taxon>Erysiphaceae</taxon>
        <taxon>Blumeria</taxon>
    </lineage>
</organism>
<dbReference type="SMART" id="SM00679">
    <property type="entry name" value="CTNS"/>
    <property type="match status" value="2"/>
</dbReference>
<feature type="region of interest" description="Disordered" evidence="9">
    <location>
        <begin position="264"/>
        <end position="296"/>
    </location>
</feature>
<comment type="subcellular location">
    <subcellularLocation>
        <location evidence="1 8">Membrane</location>
        <topology evidence="1 8">Multi-pass membrane protein</topology>
    </subcellularLocation>
</comment>
<evidence type="ECO:0000256" key="9">
    <source>
        <dbReference type="SAM" id="MobiDB-lite"/>
    </source>
</evidence>
<feature type="transmembrane region" description="Helical" evidence="10">
    <location>
        <begin position="80"/>
        <end position="103"/>
    </location>
</feature>
<feature type="transmembrane region" description="Helical" evidence="10">
    <location>
        <begin position="137"/>
        <end position="154"/>
    </location>
</feature>
<dbReference type="InterPro" id="IPR016817">
    <property type="entry name" value="MannP-dilichol_defect-1"/>
</dbReference>
<evidence type="ECO:0000256" key="1">
    <source>
        <dbReference type="ARBA" id="ARBA00004141"/>
    </source>
</evidence>
<gene>
    <name evidence="11" type="ORF">BLGHR1_10644</name>
</gene>
<reference evidence="11 12" key="1">
    <citation type="submission" date="2017-11" db="EMBL/GenBank/DDBJ databases">
        <authorList>
            <person name="Kracher B."/>
        </authorList>
    </citation>
    <scope>NUCLEOTIDE SEQUENCE [LARGE SCALE GENOMIC DNA]</scope>
    <source>
        <strain evidence="11 12">RACE1</strain>
    </source>
</reference>
<feature type="transmembrane region" description="Helical" evidence="10">
    <location>
        <begin position="109"/>
        <end position="130"/>
    </location>
</feature>
<keyword evidence="4" id="KW-0677">Repeat</keyword>
<evidence type="ECO:0000313" key="12">
    <source>
        <dbReference type="Proteomes" id="UP000275772"/>
    </source>
</evidence>
<dbReference type="Pfam" id="PF04193">
    <property type="entry name" value="PQ-loop"/>
    <property type="match status" value="1"/>
</dbReference>
<name>A0A383UI07_BLUHO</name>
<comment type="similarity">
    <text evidence="7">Belongs to the MPDU1 (TC 2.A.43.3) family.</text>
</comment>
<feature type="transmembrane region" description="Helical" evidence="10">
    <location>
        <begin position="235"/>
        <end position="258"/>
    </location>
</feature>
<dbReference type="GO" id="GO:0016020">
    <property type="term" value="C:membrane"/>
    <property type="evidence" value="ECO:0007669"/>
    <property type="project" value="UniProtKB-SubCell"/>
</dbReference>
<dbReference type="PIRSF" id="PIRSF023381">
    <property type="entry name" value="MannP-dilichol_defect-1p"/>
    <property type="match status" value="1"/>
</dbReference>
<dbReference type="Gene3D" id="1.20.1280.290">
    <property type="match status" value="1"/>
</dbReference>
<dbReference type="Proteomes" id="UP000275772">
    <property type="component" value="Unassembled WGS sequence"/>
</dbReference>
<evidence type="ECO:0000256" key="6">
    <source>
        <dbReference type="ARBA" id="ARBA00023136"/>
    </source>
</evidence>
<dbReference type="VEuPathDB" id="FungiDB:BLGHR1_10644"/>